<name>A0A1E5QMS0_9CYAN</name>
<dbReference type="OrthoDB" id="460464at2"/>
<evidence type="ECO:0000313" key="1">
    <source>
        <dbReference type="EMBL" id="OEJ75887.1"/>
    </source>
</evidence>
<organism evidence="1">
    <name type="scientific">Desertifilum tharense IPPAS B-1220</name>
    <dbReference type="NCBI Taxonomy" id="1781255"/>
    <lineage>
        <taxon>Bacteria</taxon>
        <taxon>Bacillati</taxon>
        <taxon>Cyanobacteriota</taxon>
        <taxon>Cyanophyceae</taxon>
        <taxon>Desertifilales</taxon>
        <taxon>Desertifilaceae</taxon>
        <taxon>Desertifilum</taxon>
    </lineage>
</organism>
<dbReference type="AlphaFoldDB" id="A0A1E5QMS0"/>
<dbReference type="EMBL" id="MJGC01000043">
    <property type="protein sequence ID" value="OEJ75887.1"/>
    <property type="molecule type" value="Genomic_DNA"/>
</dbReference>
<reference evidence="1" key="1">
    <citation type="submission" date="2016-09" db="EMBL/GenBank/DDBJ databases">
        <title>Draft genome of thermotolerant cyanobacterium Desertifilum sp. strain IPPAS B-1220.</title>
        <authorList>
            <person name="Sinetova M.A."/>
            <person name="Bolakhan K."/>
            <person name="Zayadan B.K."/>
            <person name="Mironov K.S."/>
            <person name="Ustinova V."/>
            <person name="Kupriyanova E.V."/>
            <person name="Sidorov R.A."/>
            <person name="Skrypnik A.N."/>
            <person name="Gogoleva N.E."/>
            <person name="Gogolev Y.V."/>
            <person name="Los D.A."/>
        </authorList>
    </citation>
    <scope>NUCLEOTIDE SEQUENCE [LARGE SCALE GENOMIC DNA]</scope>
    <source>
        <strain evidence="1">IPPAS B-1220</strain>
    </source>
</reference>
<accession>A0A1E5QMS0</accession>
<sequence length="164" mass="17639">MDSNPLLPQVRVNSTQLLGQLQSGRLLQVDPRCSGGFILRKRHHAEFVGAGGAIGGLFDLDCVELIPVGNAAIAHPETYEERQVAYTTRQQWSHTLQQATELLVPLQRAQAALTVLSDYLGTETATPVSDELLALLVGVLPKTIASLRQSGTVRATPSLQQSAC</sequence>
<dbReference type="STRING" id="1781255.BH720_07205"/>
<gene>
    <name evidence="1" type="ORF">BH720_07205</name>
</gene>
<protein>
    <submittedName>
        <fullName evidence="1">Uncharacterized protein</fullName>
    </submittedName>
</protein>
<dbReference type="RefSeq" id="WP_069966505.1">
    <property type="nucleotide sequence ID" value="NZ_CM124774.1"/>
</dbReference>
<proteinExistence type="predicted"/>
<comment type="caution">
    <text evidence="1">The sequence shown here is derived from an EMBL/GenBank/DDBJ whole genome shotgun (WGS) entry which is preliminary data.</text>
</comment>